<dbReference type="Proteomes" id="UP000178315">
    <property type="component" value="Unassembled WGS sequence"/>
</dbReference>
<evidence type="ECO:0000313" key="2">
    <source>
        <dbReference type="EMBL" id="OGY73958.1"/>
    </source>
</evidence>
<keyword evidence="1" id="KW-1133">Transmembrane helix</keyword>
<keyword evidence="1" id="KW-0472">Membrane</keyword>
<proteinExistence type="predicted"/>
<organism evidence="2 3">
    <name type="scientific">Candidatus Jacksonbacteria bacterium RIFCSPLOWO2_02_FULL_44_20</name>
    <dbReference type="NCBI Taxonomy" id="1798460"/>
    <lineage>
        <taxon>Bacteria</taxon>
        <taxon>Candidatus Jacksoniibacteriota</taxon>
    </lineage>
</organism>
<evidence type="ECO:0000256" key="1">
    <source>
        <dbReference type="SAM" id="Phobius"/>
    </source>
</evidence>
<dbReference type="AlphaFoldDB" id="A0A1G2AAM5"/>
<feature type="transmembrane region" description="Helical" evidence="1">
    <location>
        <begin position="100"/>
        <end position="120"/>
    </location>
</feature>
<protein>
    <recommendedName>
        <fullName evidence="4">Rod shape-determining protein MreD</fullName>
    </recommendedName>
</protein>
<sequence length="162" mass="18230">MNRIRDAIIILSAITTLLLFDIFFSGLIQPFNAIEIIQIAILLIFLEFSLEHACIASIILGGLEDYSALQYLGLQTVIYLIALLILAFVRGAIITDENKITILISGILFFTTVIISQMLLKWSINYEAVFEILFGITINSALAVSGYFIIEKIHKEIDKRFL</sequence>
<name>A0A1G2AAM5_9BACT</name>
<evidence type="ECO:0000313" key="3">
    <source>
        <dbReference type="Proteomes" id="UP000178315"/>
    </source>
</evidence>
<feature type="transmembrane region" description="Helical" evidence="1">
    <location>
        <begin position="69"/>
        <end position="88"/>
    </location>
</feature>
<dbReference type="EMBL" id="MHJU01000005">
    <property type="protein sequence ID" value="OGY73958.1"/>
    <property type="molecule type" value="Genomic_DNA"/>
</dbReference>
<comment type="caution">
    <text evidence="2">The sequence shown here is derived from an EMBL/GenBank/DDBJ whole genome shotgun (WGS) entry which is preliminary data.</text>
</comment>
<reference evidence="2 3" key="1">
    <citation type="journal article" date="2016" name="Nat. Commun.">
        <title>Thousands of microbial genomes shed light on interconnected biogeochemical processes in an aquifer system.</title>
        <authorList>
            <person name="Anantharaman K."/>
            <person name="Brown C.T."/>
            <person name="Hug L.A."/>
            <person name="Sharon I."/>
            <person name="Castelle C.J."/>
            <person name="Probst A.J."/>
            <person name="Thomas B.C."/>
            <person name="Singh A."/>
            <person name="Wilkins M.J."/>
            <person name="Karaoz U."/>
            <person name="Brodie E.L."/>
            <person name="Williams K.H."/>
            <person name="Hubbard S.S."/>
            <person name="Banfield J.F."/>
        </authorList>
    </citation>
    <scope>NUCLEOTIDE SEQUENCE [LARGE SCALE GENOMIC DNA]</scope>
</reference>
<accession>A0A1G2AAM5</accession>
<feature type="transmembrane region" description="Helical" evidence="1">
    <location>
        <begin position="6"/>
        <end position="28"/>
    </location>
</feature>
<feature type="transmembrane region" description="Helical" evidence="1">
    <location>
        <begin position="132"/>
        <end position="150"/>
    </location>
</feature>
<keyword evidence="1" id="KW-0812">Transmembrane</keyword>
<gene>
    <name evidence="2" type="ORF">A3H61_02120</name>
</gene>
<feature type="transmembrane region" description="Helical" evidence="1">
    <location>
        <begin position="40"/>
        <end position="63"/>
    </location>
</feature>
<evidence type="ECO:0008006" key="4">
    <source>
        <dbReference type="Google" id="ProtNLM"/>
    </source>
</evidence>